<dbReference type="GeneID" id="25736424"/>
<protein>
    <submittedName>
        <fullName evidence="1">Uncharacterized protein</fullName>
    </submittedName>
</protein>
<accession>A0A0D2K1B7</accession>
<keyword evidence="2" id="KW-1185">Reference proteome</keyword>
<dbReference type="RefSeq" id="XP_013903427.1">
    <property type="nucleotide sequence ID" value="XM_014047973.1"/>
</dbReference>
<evidence type="ECO:0000313" key="1">
    <source>
        <dbReference type="EMBL" id="KIZ04408.1"/>
    </source>
</evidence>
<sequence length="132" mass="13457">MPPSVSAVLMRCVPPYPAAAALLSESMAPAEWASARHVLSLLREALAPAAAAHNGLTVHALAEALAEYWFAGSSAPVPAELAANRIAFLMVLLDPDSLGLEGAEELADCRVATAREAAVAAAAAEAGEESLL</sequence>
<dbReference type="AlphaFoldDB" id="A0A0D2K1B7"/>
<reference evidence="1 2" key="1">
    <citation type="journal article" date="2013" name="BMC Genomics">
        <title>Reconstruction of the lipid metabolism for the microalga Monoraphidium neglectum from its genome sequence reveals characteristics suitable for biofuel production.</title>
        <authorList>
            <person name="Bogen C."/>
            <person name="Al-Dilaimi A."/>
            <person name="Albersmeier A."/>
            <person name="Wichmann J."/>
            <person name="Grundmann M."/>
            <person name="Rupp O."/>
            <person name="Lauersen K.J."/>
            <person name="Blifernez-Klassen O."/>
            <person name="Kalinowski J."/>
            <person name="Goesmann A."/>
            <person name="Mussgnug J.H."/>
            <person name="Kruse O."/>
        </authorList>
    </citation>
    <scope>NUCLEOTIDE SEQUENCE [LARGE SCALE GENOMIC DNA]</scope>
    <source>
        <strain evidence="1 2">SAG 48.87</strain>
    </source>
</reference>
<dbReference type="EMBL" id="KK100669">
    <property type="protein sequence ID" value="KIZ04408.1"/>
    <property type="molecule type" value="Genomic_DNA"/>
</dbReference>
<evidence type="ECO:0000313" key="2">
    <source>
        <dbReference type="Proteomes" id="UP000054498"/>
    </source>
</evidence>
<dbReference type="KEGG" id="mng:MNEG_3546"/>
<dbReference type="STRING" id="145388.A0A0D2K1B7"/>
<gene>
    <name evidence="1" type="ORF">MNEG_3546</name>
</gene>
<name>A0A0D2K1B7_9CHLO</name>
<dbReference type="Proteomes" id="UP000054498">
    <property type="component" value="Unassembled WGS sequence"/>
</dbReference>
<organism evidence="1 2">
    <name type="scientific">Monoraphidium neglectum</name>
    <dbReference type="NCBI Taxonomy" id="145388"/>
    <lineage>
        <taxon>Eukaryota</taxon>
        <taxon>Viridiplantae</taxon>
        <taxon>Chlorophyta</taxon>
        <taxon>core chlorophytes</taxon>
        <taxon>Chlorophyceae</taxon>
        <taxon>CS clade</taxon>
        <taxon>Sphaeropleales</taxon>
        <taxon>Selenastraceae</taxon>
        <taxon>Monoraphidium</taxon>
    </lineage>
</organism>
<proteinExistence type="predicted"/>